<name>A0ABN2XZL8_9ACTN</name>
<protein>
    <submittedName>
        <fullName evidence="1">Uncharacterized protein</fullName>
    </submittedName>
</protein>
<keyword evidence="2" id="KW-1185">Reference proteome</keyword>
<organism evidence="1 2">
    <name type="scientific">Nocardioides bigeumensis</name>
    <dbReference type="NCBI Taxonomy" id="433657"/>
    <lineage>
        <taxon>Bacteria</taxon>
        <taxon>Bacillati</taxon>
        <taxon>Actinomycetota</taxon>
        <taxon>Actinomycetes</taxon>
        <taxon>Propionibacteriales</taxon>
        <taxon>Nocardioidaceae</taxon>
        <taxon>Nocardioides</taxon>
    </lineage>
</organism>
<reference evidence="1 2" key="1">
    <citation type="journal article" date="2019" name="Int. J. Syst. Evol. Microbiol.">
        <title>The Global Catalogue of Microorganisms (GCM) 10K type strain sequencing project: providing services to taxonomists for standard genome sequencing and annotation.</title>
        <authorList>
            <consortium name="The Broad Institute Genomics Platform"/>
            <consortium name="The Broad Institute Genome Sequencing Center for Infectious Disease"/>
            <person name="Wu L."/>
            <person name="Ma J."/>
        </authorList>
    </citation>
    <scope>NUCLEOTIDE SEQUENCE [LARGE SCALE GENOMIC DNA]</scope>
    <source>
        <strain evidence="1 2">JCM 16021</strain>
    </source>
</reference>
<sequence>MLMSSDAGFAPLLQVAKLPRIAACTIDHDGRPLNSGASPTAAQFAEAVHRSVVERSRAAGHEPTQDEERILTAWLGVGEVTRQGASSYFSGPSSLTCVGAW</sequence>
<dbReference type="EMBL" id="BAAAQQ010000003">
    <property type="protein sequence ID" value="GAA2119136.1"/>
    <property type="molecule type" value="Genomic_DNA"/>
</dbReference>
<evidence type="ECO:0000313" key="1">
    <source>
        <dbReference type="EMBL" id="GAA2119136.1"/>
    </source>
</evidence>
<comment type="caution">
    <text evidence="1">The sequence shown here is derived from an EMBL/GenBank/DDBJ whole genome shotgun (WGS) entry which is preliminary data.</text>
</comment>
<accession>A0ABN2XZL8</accession>
<gene>
    <name evidence="1" type="ORF">GCM10009843_11610</name>
</gene>
<dbReference type="Proteomes" id="UP001500575">
    <property type="component" value="Unassembled WGS sequence"/>
</dbReference>
<evidence type="ECO:0000313" key="2">
    <source>
        <dbReference type="Proteomes" id="UP001500575"/>
    </source>
</evidence>
<proteinExistence type="predicted"/>